<evidence type="ECO:0000313" key="3">
    <source>
        <dbReference type="Proteomes" id="UP000215145"/>
    </source>
</evidence>
<keyword evidence="3" id="KW-1185">Reference proteome</keyword>
<comment type="caution">
    <text evidence="2">The sequence shown here is derived from an EMBL/GenBank/DDBJ whole genome shotgun (WGS) entry which is preliminary data.</text>
</comment>
<dbReference type="SUPFAM" id="SSF56574">
    <property type="entry name" value="Serpins"/>
    <property type="match status" value="1"/>
</dbReference>
<reference evidence="2 3" key="1">
    <citation type="submission" date="2017-07" db="EMBL/GenBank/DDBJ databases">
        <title>Paenibacillus herberti R33 genome sequencing and assembly.</title>
        <authorList>
            <person name="Su W."/>
        </authorList>
    </citation>
    <scope>NUCLEOTIDE SEQUENCE [LARGE SCALE GENOMIC DNA]</scope>
    <source>
        <strain evidence="2 3">R33</strain>
    </source>
</reference>
<dbReference type="GO" id="GO:0004867">
    <property type="term" value="F:serine-type endopeptidase inhibitor activity"/>
    <property type="evidence" value="ECO:0007669"/>
    <property type="project" value="InterPro"/>
</dbReference>
<gene>
    <name evidence="2" type="ORF">CGZ75_19965</name>
</gene>
<dbReference type="InterPro" id="IPR023796">
    <property type="entry name" value="Serpin_dom"/>
</dbReference>
<evidence type="ECO:0000313" key="2">
    <source>
        <dbReference type="EMBL" id="OXM13346.1"/>
    </source>
</evidence>
<dbReference type="EMBL" id="NMUQ01000003">
    <property type="protein sequence ID" value="OXM13346.1"/>
    <property type="molecule type" value="Genomic_DNA"/>
</dbReference>
<dbReference type="Gene3D" id="3.30.497.10">
    <property type="entry name" value="Antithrombin, subunit I, domain 2"/>
    <property type="match status" value="1"/>
</dbReference>
<dbReference type="RefSeq" id="WP_089526054.1">
    <property type="nucleotide sequence ID" value="NZ_NMUQ01000003.1"/>
</dbReference>
<dbReference type="PANTHER" id="PTHR11461">
    <property type="entry name" value="SERINE PROTEASE INHIBITOR, SERPIN"/>
    <property type="match status" value="1"/>
</dbReference>
<evidence type="ECO:0000259" key="1">
    <source>
        <dbReference type="Pfam" id="PF00079"/>
    </source>
</evidence>
<dbReference type="InterPro" id="IPR000215">
    <property type="entry name" value="Serpin_fam"/>
</dbReference>
<sequence>MFRNTAAVKESDCRKNTFQPGATARVETKSTFFMSPISLGLVAALLLLTAGCGSNPVAGPAPAKKGALTEEQVKQQEDKRRAAAAKLDPAYVGASNSFGLELYRIMGQRDDADNLLLSPWSISEALGMAWQGSRGTTADEIAGAAGWKGISQAEGAKTAGGWRSFLELPSDGAELNIANSVWFREGLQPLPSYRKLLEENYDGEVKQVDFAGNGRDPRNGA</sequence>
<protein>
    <recommendedName>
        <fullName evidence="1">Serpin domain-containing protein</fullName>
    </recommendedName>
</protein>
<name>A0A229NTZ5_9BACL</name>
<dbReference type="InterPro" id="IPR042178">
    <property type="entry name" value="Serpin_sf_1"/>
</dbReference>
<proteinExistence type="predicted"/>
<dbReference type="Pfam" id="PF00079">
    <property type="entry name" value="Serpin"/>
    <property type="match status" value="1"/>
</dbReference>
<dbReference type="GO" id="GO:0005615">
    <property type="term" value="C:extracellular space"/>
    <property type="evidence" value="ECO:0007669"/>
    <property type="project" value="InterPro"/>
</dbReference>
<feature type="domain" description="Serpin" evidence="1">
    <location>
        <begin position="94"/>
        <end position="213"/>
    </location>
</feature>
<accession>A0A229NTZ5</accession>
<dbReference type="InterPro" id="IPR036186">
    <property type="entry name" value="Serpin_sf"/>
</dbReference>
<dbReference type="Proteomes" id="UP000215145">
    <property type="component" value="Unassembled WGS sequence"/>
</dbReference>
<dbReference type="OrthoDB" id="9764871at2"/>
<organism evidence="2 3">
    <name type="scientific">Paenibacillus herberti</name>
    <dbReference type="NCBI Taxonomy" id="1619309"/>
    <lineage>
        <taxon>Bacteria</taxon>
        <taxon>Bacillati</taxon>
        <taxon>Bacillota</taxon>
        <taxon>Bacilli</taxon>
        <taxon>Bacillales</taxon>
        <taxon>Paenibacillaceae</taxon>
        <taxon>Paenibacillus</taxon>
    </lineage>
</organism>
<dbReference type="PANTHER" id="PTHR11461:SF211">
    <property type="entry name" value="GH10112P-RELATED"/>
    <property type="match status" value="1"/>
</dbReference>
<dbReference type="AlphaFoldDB" id="A0A229NTZ5"/>